<comment type="caution">
    <text evidence="1">The sequence shown here is derived from an EMBL/GenBank/DDBJ whole genome shotgun (WGS) entry which is preliminary data.</text>
</comment>
<name>A0AA88CK20_FICCA</name>
<dbReference type="EMBL" id="BTGU01004252">
    <property type="protein sequence ID" value="GMN24278.1"/>
    <property type="molecule type" value="Genomic_DNA"/>
</dbReference>
<reference evidence="1" key="1">
    <citation type="submission" date="2023-07" db="EMBL/GenBank/DDBJ databases">
        <title>draft genome sequence of fig (Ficus carica).</title>
        <authorList>
            <person name="Takahashi T."/>
            <person name="Nishimura K."/>
        </authorList>
    </citation>
    <scope>NUCLEOTIDE SEQUENCE</scope>
</reference>
<dbReference type="AlphaFoldDB" id="A0AA88CK20"/>
<sequence length="74" mass="8500">MDDQNKLDYLQRQLDLLLSQRYGLEHVGAVDLPFTPAIMATPYPTRFKMPSIASYDGSTDVDEHLENYQAHMLI</sequence>
<proteinExistence type="predicted"/>
<keyword evidence="2" id="KW-1185">Reference proteome</keyword>
<protein>
    <submittedName>
        <fullName evidence="1">Uncharacterized protein</fullName>
    </submittedName>
</protein>
<evidence type="ECO:0000313" key="1">
    <source>
        <dbReference type="EMBL" id="GMN24278.1"/>
    </source>
</evidence>
<gene>
    <name evidence="1" type="ORF">TIFTF001_045848</name>
</gene>
<dbReference type="Proteomes" id="UP001187192">
    <property type="component" value="Unassembled WGS sequence"/>
</dbReference>
<organism evidence="1 2">
    <name type="scientific">Ficus carica</name>
    <name type="common">Common fig</name>
    <dbReference type="NCBI Taxonomy" id="3494"/>
    <lineage>
        <taxon>Eukaryota</taxon>
        <taxon>Viridiplantae</taxon>
        <taxon>Streptophyta</taxon>
        <taxon>Embryophyta</taxon>
        <taxon>Tracheophyta</taxon>
        <taxon>Spermatophyta</taxon>
        <taxon>Magnoliopsida</taxon>
        <taxon>eudicotyledons</taxon>
        <taxon>Gunneridae</taxon>
        <taxon>Pentapetalae</taxon>
        <taxon>rosids</taxon>
        <taxon>fabids</taxon>
        <taxon>Rosales</taxon>
        <taxon>Moraceae</taxon>
        <taxon>Ficeae</taxon>
        <taxon>Ficus</taxon>
    </lineage>
</organism>
<evidence type="ECO:0000313" key="2">
    <source>
        <dbReference type="Proteomes" id="UP001187192"/>
    </source>
</evidence>
<accession>A0AA88CK20</accession>